<gene>
    <name evidence="2" type="ORF">AVEN_116077_1</name>
</gene>
<dbReference type="AlphaFoldDB" id="A0A4Y2B5K5"/>
<proteinExistence type="predicted"/>
<keyword evidence="3" id="KW-1185">Reference proteome</keyword>
<organism evidence="2 3">
    <name type="scientific">Araneus ventricosus</name>
    <name type="common">Orbweaver spider</name>
    <name type="synonym">Epeira ventricosa</name>
    <dbReference type="NCBI Taxonomy" id="182803"/>
    <lineage>
        <taxon>Eukaryota</taxon>
        <taxon>Metazoa</taxon>
        <taxon>Ecdysozoa</taxon>
        <taxon>Arthropoda</taxon>
        <taxon>Chelicerata</taxon>
        <taxon>Arachnida</taxon>
        <taxon>Araneae</taxon>
        <taxon>Araneomorphae</taxon>
        <taxon>Entelegynae</taxon>
        <taxon>Araneoidea</taxon>
        <taxon>Araneidae</taxon>
        <taxon>Araneus</taxon>
    </lineage>
</organism>
<dbReference type="Proteomes" id="UP000499080">
    <property type="component" value="Unassembled WGS sequence"/>
</dbReference>
<comment type="caution">
    <text evidence="2">The sequence shown here is derived from an EMBL/GenBank/DDBJ whole genome shotgun (WGS) entry which is preliminary data.</text>
</comment>
<evidence type="ECO:0000256" key="1">
    <source>
        <dbReference type="SAM" id="MobiDB-lite"/>
    </source>
</evidence>
<dbReference type="EMBL" id="BGPR01158518">
    <property type="protein sequence ID" value="GBL86749.1"/>
    <property type="molecule type" value="Genomic_DNA"/>
</dbReference>
<feature type="region of interest" description="Disordered" evidence="1">
    <location>
        <begin position="43"/>
        <end position="70"/>
    </location>
</feature>
<name>A0A4Y2B5K5_ARAVE</name>
<reference evidence="2 3" key="1">
    <citation type="journal article" date="2019" name="Sci. Rep.">
        <title>Orb-weaving spider Araneus ventricosus genome elucidates the spidroin gene catalogue.</title>
        <authorList>
            <person name="Kono N."/>
            <person name="Nakamura H."/>
            <person name="Ohtoshi R."/>
            <person name="Moran D.A.P."/>
            <person name="Shinohara A."/>
            <person name="Yoshida Y."/>
            <person name="Fujiwara M."/>
            <person name="Mori M."/>
            <person name="Tomita M."/>
            <person name="Arakawa K."/>
        </authorList>
    </citation>
    <scope>NUCLEOTIDE SEQUENCE [LARGE SCALE GENOMIC DNA]</scope>
</reference>
<accession>A0A4Y2B5K5</accession>
<protein>
    <submittedName>
        <fullName evidence="2">Uncharacterized protein</fullName>
    </submittedName>
</protein>
<sequence length="153" mass="16676">MLWRHRQGADPALAHALASSLRSRSRTSTCFGVIAKEPIPPAHAVASSPRSRSRPAHAVASSPRSRSRASTCCGVIAKEPIPRQHMLWRHRQGADPAPAHAVASSPRSRSRSGAGNATFKYLFSGYVLGIYAGIGVGCRLETSFKCMWFRIYY</sequence>
<feature type="compositionally biased region" description="Low complexity" evidence="1">
    <location>
        <begin position="94"/>
        <end position="113"/>
    </location>
</feature>
<evidence type="ECO:0000313" key="2">
    <source>
        <dbReference type="EMBL" id="GBL86749.1"/>
    </source>
</evidence>
<evidence type="ECO:0000313" key="3">
    <source>
        <dbReference type="Proteomes" id="UP000499080"/>
    </source>
</evidence>
<feature type="region of interest" description="Disordered" evidence="1">
    <location>
        <begin position="89"/>
        <end position="113"/>
    </location>
</feature>